<dbReference type="PANTHER" id="PTHR43184">
    <property type="entry name" value="MAJOR FACILITATOR SUPERFAMILY TRANSPORTER 16, ISOFORM B"/>
    <property type="match status" value="1"/>
</dbReference>
<evidence type="ECO:0000313" key="9">
    <source>
        <dbReference type="Proteomes" id="UP000236928"/>
    </source>
</evidence>
<dbReference type="InterPro" id="IPR020846">
    <property type="entry name" value="MFS_dom"/>
</dbReference>
<dbReference type="OrthoDB" id="342060at2759"/>
<feature type="transmembrane region" description="Helical" evidence="6">
    <location>
        <begin position="216"/>
        <end position="235"/>
    </location>
</feature>
<evidence type="ECO:0000313" key="8">
    <source>
        <dbReference type="EMBL" id="POM85009.1"/>
    </source>
</evidence>
<dbReference type="Gene3D" id="1.20.1250.20">
    <property type="entry name" value="MFS general substrate transporter like domains"/>
    <property type="match status" value="2"/>
</dbReference>
<dbReference type="PROSITE" id="PS50850">
    <property type="entry name" value="MFS"/>
    <property type="match status" value="1"/>
</dbReference>
<feature type="transmembrane region" description="Helical" evidence="6">
    <location>
        <begin position="306"/>
        <end position="324"/>
    </location>
</feature>
<protein>
    <submittedName>
        <fullName evidence="8">Major Facilitator Superfamily protein</fullName>
    </submittedName>
</protein>
<feature type="compositionally biased region" description="Polar residues" evidence="5">
    <location>
        <begin position="548"/>
        <end position="560"/>
    </location>
</feature>
<feature type="transmembrane region" description="Helical" evidence="6">
    <location>
        <begin position="663"/>
        <end position="682"/>
    </location>
</feature>
<dbReference type="InterPro" id="IPR036259">
    <property type="entry name" value="MFS_trans_sf"/>
</dbReference>
<feature type="transmembrane region" description="Helical" evidence="6">
    <location>
        <begin position="731"/>
        <end position="755"/>
    </location>
</feature>
<evidence type="ECO:0000256" key="5">
    <source>
        <dbReference type="SAM" id="MobiDB-lite"/>
    </source>
</evidence>
<feature type="transmembrane region" description="Helical" evidence="6">
    <location>
        <begin position="275"/>
        <end position="294"/>
    </location>
</feature>
<organism evidence="8 9">
    <name type="scientific">Cryptosporidium meleagridis</name>
    <dbReference type="NCBI Taxonomy" id="93969"/>
    <lineage>
        <taxon>Eukaryota</taxon>
        <taxon>Sar</taxon>
        <taxon>Alveolata</taxon>
        <taxon>Apicomplexa</taxon>
        <taxon>Conoidasida</taxon>
        <taxon>Coccidia</taxon>
        <taxon>Eucoccidiorida</taxon>
        <taxon>Eimeriorina</taxon>
        <taxon>Cryptosporidiidae</taxon>
        <taxon>Cryptosporidium</taxon>
    </lineage>
</organism>
<reference evidence="8 9" key="1">
    <citation type="submission" date="2014-04" db="EMBL/GenBank/DDBJ databases">
        <title>Comparative Genomics of Cryptosporidium Species.</title>
        <authorList>
            <person name="Silva J.C."/>
            <person name="Su Q."/>
            <person name="Chalmers R."/>
            <person name="Chibucos M.C."/>
            <person name="Elwin K."/>
            <person name="Godinez A."/>
            <person name="Guo F."/>
            <person name="Huynh K."/>
            <person name="Orvis J."/>
            <person name="Ott S."/>
            <person name="Sadzewicz L."/>
            <person name="Sengamalay N."/>
            <person name="Shetty A."/>
            <person name="Sun M."/>
            <person name="Tallon L."/>
            <person name="Xiao L."/>
            <person name="Zhang H."/>
            <person name="Fraser C.M."/>
            <person name="Zhu G."/>
            <person name="Kissinger J."/>
            <person name="Widmer G."/>
        </authorList>
    </citation>
    <scope>NUCLEOTIDE SEQUENCE [LARGE SCALE GENOMIC DNA]</scope>
    <source>
        <strain evidence="8 9">UKMEL1</strain>
    </source>
</reference>
<keyword evidence="3 6" id="KW-1133">Transmembrane helix</keyword>
<proteinExistence type="predicted"/>
<evidence type="ECO:0000256" key="2">
    <source>
        <dbReference type="ARBA" id="ARBA00022692"/>
    </source>
</evidence>
<dbReference type="GO" id="GO:0022857">
    <property type="term" value="F:transmembrane transporter activity"/>
    <property type="evidence" value="ECO:0007669"/>
    <property type="project" value="InterPro"/>
</dbReference>
<sequence length="792" mass="88620">MEELKLNNAKNSNYCEEEEIDLCANDELRLFDTSNYLEKYESCDDSIYSTSTGFPSCDGSSKSSRNYNSIDNLCMLMGNGNNGMIKPGIVVRQGDECQKMSNLENVNIENILSSKKRLINLRYEWFISRLMDLTMMKKLLPSMSKDEYNKFFLAYLSYLVLYSTRKPFSVVKLQIQEDLSLSTSVLGWIDTTFLGSYAFGQLIIPTMFENFKVNEYICISFICSAITSLIFGISYNSTSLLLSWFFNGLFHAGVYPMLVKYLITCFGVSERGRILGVWTTSQQVGAMASTAFSASICLKLGWRSVFYIPSIFVFLFGIIVLKYLKKPKNLYIYDNVENKELNENNMVLVVMEDSNGSKEVKNETKFNGEEELEAIGIGKPVKLDRVEKEEDYEEFGSITEGTHQEEIENEMTKYSSNLIDSRSNPLLASPSNLINGELELEEEEEGGAYLNRLDNLGFESHQIQDMSANSSSCGGSSSQLLMQKSLSEKENDSRADLHIEDGDKFINDGFCASLSIEKSEFSDHLSYTSELSPTKNNRKQINNKDKANGSNGDFTQGPNLKENNVESNIYSSFDIQNVDDVGFTEKLIILLKIPNILNIAISYYFIKLIRYSMLFWLPYYLIRELNYGPSVAGYSSMLFDIGGIAGAISAGAIADTYFGGKRILVACYMSIFVSLSISYFMIITKTRLNLLILLGIAILGFCVSGPDSILGSTAAQDVFDKSNITTKSIDSMATGIVNGLGAFGAVTQGTLTAYISEYYGWSALFLCLLLFSTFSFLILIPASYTKEKKSLV</sequence>
<dbReference type="SUPFAM" id="SSF103473">
    <property type="entry name" value="MFS general substrate transporter"/>
    <property type="match status" value="1"/>
</dbReference>
<gene>
    <name evidence="8" type="ORF">CmeUKMEL1_15250</name>
</gene>
<evidence type="ECO:0000256" key="1">
    <source>
        <dbReference type="ARBA" id="ARBA00004141"/>
    </source>
</evidence>
<comment type="subcellular location">
    <subcellularLocation>
        <location evidence="1">Membrane</location>
        <topology evidence="1">Multi-pass membrane protein</topology>
    </subcellularLocation>
</comment>
<dbReference type="GO" id="GO:0016020">
    <property type="term" value="C:membrane"/>
    <property type="evidence" value="ECO:0007669"/>
    <property type="project" value="UniProtKB-SubCell"/>
</dbReference>
<feature type="region of interest" description="Disordered" evidence="5">
    <location>
        <begin position="527"/>
        <end position="560"/>
    </location>
</feature>
<comment type="caution">
    <text evidence="8">The sequence shown here is derived from an EMBL/GenBank/DDBJ whole genome shotgun (WGS) entry which is preliminary data.</text>
</comment>
<evidence type="ECO:0000259" key="7">
    <source>
        <dbReference type="PROSITE" id="PS50850"/>
    </source>
</evidence>
<evidence type="ECO:0000256" key="3">
    <source>
        <dbReference type="ARBA" id="ARBA00022989"/>
    </source>
</evidence>
<feature type="transmembrane region" description="Helical" evidence="6">
    <location>
        <begin position="241"/>
        <end position="263"/>
    </location>
</feature>
<keyword evidence="2 6" id="KW-0812">Transmembrane</keyword>
<dbReference type="VEuPathDB" id="CryptoDB:CmeUKMEL1_15250"/>
<feature type="transmembrane region" description="Helical" evidence="6">
    <location>
        <begin position="596"/>
        <end position="619"/>
    </location>
</feature>
<evidence type="ECO:0000256" key="6">
    <source>
        <dbReference type="SAM" id="Phobius"/>
    </source>
</evidence>
<dbReference type="InterPro" id="IPR011701">
    <property type="entry name" value="MFS"/>
</dbReference>
<dbReference type="EMBL" id="JIBK01000048">
    <property type="protein sequence ID" value="POM85009.1"/>
    <property type="molecule type" value="Genomic_DNA"/>
</dbReference>
<dbReference type="PANTHER" id="PTHR43184:SF12">
    <property type="entry name" value="SUGAR PHOSPHATE EXCHANGER 3"/>
    <property type="match status" value="1"/>
</dbReference>
<evidence type="ECO:0000256" key="4">
    <source>
        <dbReference type="ARBA" id="ARBA00023136"/>
    </source>
</evidence>
<name>A0A2P4Z4U6_9CRYT</name>
<accession>A0A2P4Z4U6</accession>
<feature type="transmembrane region" description="Helical" evidence="6">
    <location>
        <begin position="761"/>
        <end position="780"/>
    </location>
</feature>
<feature type="transmembrane region" description="Helical" evidence="6">
    <location>
        <begin position="631"/>
        <end position="651"/>
    </location>
</feature>
<keyword evidence="9" id="KW-1185">Reference proteome</keyword>
<feature type="domain" description="Major facilitator superfamily (MFS) profile" evidence="7">
    <location>
        <begin position="150"/>
        <end position="790"/>
    </location>
</feature>
<feature type="compositionally biased region" description="Low complexity" evidence="5">
    <location>
        <begin position="470"/>
        <end position="485"/>
    </location>
</feature>
<dbReference type="AlphaFoldDB" id="A0A2P4Z4U6"/>
<dbReference type="Pfam" id="PF07690">
    <property type="entry name" value="MFS_1"/>
    <property type="match status" value="2"/>
</dbReference>
<dbReference type="Proteomes" id="UP000236928">
    <property type="component" value="Unassembled WGS sequence"/>
</dbReference>
<keyword evidence="4 6" id="KW-0472">Membrane</keyword>
<feature type="transmembrane region" description="Helical" evidence="6">
    <location>
        <begin position="688"/>
        <end position="710"/>
    </location>
</feature>
<feature type="region of interest" description="Disordered" evidence="5">
    <location>
        <begin position="466"/>
        <end position="493"/>
    </location>
</feature>